<evidence type="ECO:0000313" key="2">
    <source>
        <dbReference type="EMBL" id="GGX51230.1"/>
    </source>
</evidence>
<reference evidence="2" key="1">
    <citation type="journal article" date="2014" name="Int. J. Syst. Evol. Microbiol.">
        <title>Complete genome sequence of Corynebacterium casei LMG S-19264T (=DSM 44701T), isolated from a smear-ripened cheese.</title>
        <authorList>
            <consortium name="US DOE Joint Genome Institute (JGI-PGF)"/>
            <person name="Walter F."/>
            <person name="Albersmeier A."/>
            <person name="Kalinowski J."/>
            <person name="Ruckert C."/>
        </authorList>
    </citation>
    <scope>NUCLEOTIDE SEQUENCE</scope>
    <source>
        <strain evidence="2">JCM 4790</strain>
    </source>
</reference>
<feature type="region of interest" description="Disordered" evidence="1">
    <location>
        <begin position="1"/>
        <end position="26"/>
    </location>
</feature>
<gene>
    <name evidence="2" type="ORF">GCM10010358_01000</name>
</gene>
<proteinExistence type="predicted"/>
<protein>
    <submittedName>
        <fullName evidence="2">Uncharacterized protein</fullName>
    </submittedName>
</protein>
<evidence type="ECO:0000256" key="1">
    <source>
        <dbReference type="SAM" id="MobiDB-lite"/>
    </source>
</evidence>
<keyword evidence="3" id="KW-1185">Reference proteome</keyword>
<sequence>MEATPSGGFGKAVPGPHSKSSHTEEYEVSVIAPLSKGDEGVVMSLRSAYAKLSSTSVQSVATL</sequence>
<accession>A0A918K5Q9</accession>
<reference evidence="2" key="2">
    <citation type="submission" date="2020-09" db="EMBL/GenBank/DDBJ databases">
        <authorList>
            <person name="Sun Q."/>
            <person name="Ohkuma M."/>
        </authorList>
    </citation>
    <scope>NUCLEOTIDE SEQUENCE</scope>
    <source>
        <strain evidence="2">JCM 4790</strain>
    </source>
</reference>
<evidence type="ECO:0000313" key="3">
    <source>
        <dbReference type="Proteomes" id="UP000619244"/>
    </source>
</evidence>
<dbReference type="AlphaFoldDB" id="A0A918K5Q9"/>
<organism evidence="2 3">
    <name type="scientific">Streptomyces minutiscleroticus</name>
    <dbReference type="NCBI Taxonomy" id="68238"/>
    <lineage>
        <taxon>Bacteria</taxon>
        <taxon>Bacillati</taxon>
        <taxon>Actinomycetota</taxon>
        <taxon>Actinomycetes</taxon>
        <taxon>Kitasatosporales</taxon>
        <taxon>Streptomycetaceae</taxon>
        <taxon>Streptomyces</taxon>
    </lineage>
</organism>
<dbReference type="Proteomes" id="UP000619244">
    <property type="component" value="Unassembled WGS sequence"/>
</dbReference>
<comment type="caution">
    <text evidence="2">The sequence shown here is derived from an EMBL/GenBank/DDBJ whole genome shotgun (WGS) entry which is preliminary data.</text>
</comment>
<dbReference type="EMBL" id="BMVU01000001">
    <property type="protein sequence ID" value="GGX51230.1"/>
    <property type="molecule type" value="Genomic_DNA"/>
</dbReference>
<name>A0A918K5Q9_9ACTN</name>